<gene>
    <name evidence="2" type="ORF">K9S39_12765</name>
</gene>
<dbReference type="Proteomes" id="UP000830115">
    <property type="component" value="Chromosome"/>
</dbReference>
<dbReference type="EMBL" id="CP086322">
    <property type="protein sequence ID" value="UQA98192.1"/>
    <property type="molecule type" value="Genomic_DNA"/>
</dbReference>
<name>A0ABY4MLX3_9ACTN</name>
<keyword evidence="3" id="KW-1185">Reference proteome</keyword>
<accession>A0ABY4MLX3</accession>
<protein>
    <submittedName>
        <fullName evidence="2">Uncharacterized protein</fullName>
    </submittedName>
</protein>
<evidence type="ECO:0000313" key="2">
    <source>
        <dbReference type="EMBL" id="UQA98192.1"/>
    </source>
</evidence>
<reference evidence="2" key="1">
    <citation type="submission" date="2021-10" db="EMBL/GenBank/DDBJ databases">
        <title>Streptomyces nigrumlapis sp.nov.,an antimicrobial producing actinobacterium isolated from Black Gobi rocks.</title>
        <authorList>
            <person name="Wen Y."/>
            <person name="Zhang W."/>
            <person name="Liu X.G."/>
        </authorList>
    </citation>
    <scope>NUCLEOTIDE SEQUENCE</scope>
    <source>
        <strain evidence="2">ST13-2-2</strain>
    </source>
</reference>
<sequence>MSRSIEWCGREPAGPDSRRIRRLGTASVPRPDRSGLLLRSAEGLVLRLVGGRESVVAVDDAATGAARFNAYPDRVCAATSASKRRG</sequence>
<proteinExistence type="predicted"/>
<dbReference type="RefSeq" id="WP_248869238.1">
    <property type="nucleotide sequence ID" value="NZ_CP086322.1"/>
</dbReference>
<feature type="region of interest" description="Disordered" evidence="1">
    <location>
        <begin position="1"/>
        <end position="26"/>
    </location>
</feature>
<evidence type="ECO:0000256" key="1">
    <source>
        <dbReference type="SAM" id="MobiDB-lite"/>
    </source>
</evidence>
<evidence type="ECO:0000313" key="3">
    <source>
        <dbReference type="Proteomes" id="UP000830115"/>
    </source>
</evidence>
<organism evidence="2 3">
    <name type="scientific">Streptomyces halobius</name>
    <dbReference type="NCBI Taxonomy" id="2879846"/>
    <lineage>
        <taxon>Bacteria</taxon>
        <taxon>Bacillati</taxon>
        <taxon>Actinomycetota</taxon>
        <taxon>Actinomycetes</taxon>
        <taxon>Kitasatosporales</taxon>
        <taxon>Streptomycetaceae</taxon>
        <taxon>Streptomyces</taxon>
    </lineage>
</organism>